<dbReference type="EMBL" id="CABFNZ010000003">
    <property type="protein sequence ID" value="VUC75276.1"/>
    <property type="molecule type" value="Genomic_DNA"/>
</dbReference>
<protein>
    <submittedName>
        <fullName evidence="2">Phage tail fiber protein</fullName>
    </submittedName>
</protein>
<accession>A0A509B0H9</accession>
<dbReference type="InterPro" id="IPR048388">
    <property type="entry name" value="Gp37_trimer"/>
</dbReference>
<dbReference type="AlphaFoldDB" id="A0A509B0H9"/>
<dbReference type="EMBL" id="CABFNZ010000001">
    <property type="protein sequence ID" value="VUC68212.1"/>
    <property type="molecule type" value="Genomic_DNA"/>
</dbReference>
<organism evidence="2">
    <name type="scientific">Salmonella sp. NCTC 6947</name>
    <dbReference type="NCBI Taxonomy" id="2583581"/>
    <lineage>
        <taxon>Bacteria</taxon>
        <taxon>Pseudomonadati</taxon>
        <taxon>Pseudomonadota</taxon>
        <taxon>Gammaproteobacteria</taxon>
        <taxon>Enterobacterales</taxon>
        <taxon>Enterobacteriaceae</taxon>
        <taxon>Salmonella</taxon>
    </lineage>
</organism>
<reference evidence="2" key="1">
    <citation type="submission" date="2019-06" db="EMBL/GenBank/DDBJ databases">
        <authorList>
            <consortium name="Pathogen Informatics"/>
        </authorList>
    </citation>
    <scope>NUCLEOTIDE SEQUENCE</scope>
    <source>
        <strain evidence="2">NCTC6947</strain>
    </source>
</reference>
<dbReference type="Gene3D" id="6.20.70.20">
    <property type="match status" value="1"/>
</dbReference>
<evidence type="ECO:0000313" key="3">
    <source>
        <dbReference type="EMBL" id="VUC75276.1"/>
    </source>
</evidence>
<sequence>MTGNLFLKSAARVHFAIANEDGNARMWLYKDKGGDGVRLNNGIDGGGEFVFGKNGEFYSPGYIYAGAARLASDGNVWGTRWNANGAWLWDVIAEQLAARDTNINTRATWDWVSQNFVNDIFLGVEQYYSPGSNTISWIFHAPNGHVLTGINVSDTGSNSADNINGVYYKAIQKRVNGVVMTIAG</sequence>
<evidence type="ECO:0000313" key="2">
    <source>
        <dbReference type="EMBL" id="VUC68212.1"/>
    </source>
</evidence>
<feature type="domain" description="Tail fibre protein gp37 trimerization region" evidence="1">
    <location>
        <begin position="15"/>
        <end position="82"/>
    </location>
</feature>
<dbReference type="Pfam" id="PF20744">
    <property type="entry name" value="gp37_trimer"/>
    <property type="match status" value="1"/>
</dbReference>
<name>A0A509B0H9_9ENTR</name>
<gene>
    <name evidence="2" type="ORF">NCTC6947_00017</name>
    <name evidence="3" type="ORF">NCTC6947_01218</name>
</gene>
<proteinExistence type="predicted"/>
<evidence type="ECO:0000259" key="1">
    <source>
        <dbReference type="Pfam" id="PF20744"/>
    </source>
</evidence>